<evidence type="ECO:0000256" key="1">
    <source>
        <dbReference type="SAM" id="Phobius"/>
    </source>
</evidence>
<reference evidence="2" key="1">
    <citation type="submission" date="2011-05" db="EMBL/GenBank/DDBJ databases">
        <authorList>
            <person name="Kuske C.R."/>
            <person name="Challacombe J.F."/>
            <person name="Siddaramappa S."/>
            <person name="Petersen J.M."/>
            <person name="Bruce D.C."/>
        </authorList>
    </citation>
    <scope>NUCLEOTIDE SEQUENCE</scope>
    <source>
        <strain evidence="2">TX077308</strain>
    </source>
</reference>
<dbReference type="InterPro" id="IPR010664">
    <property type="entry name" value="LipoPS_assembly_LptC-rel"/>
</dbReference>
<keyword evidence="1" id="KW-1133">Transmembrane helix</keyword>
<evidence type="ECO:0008006" key="4">
    <source>
        <dbReference type="Google" id="ProtNLM"/>
    </source>
</evidence>
<dbReference type="Gene3D" id="2.60.450.10">
    <property type="entry name" value="Lipopolysaccharide (LPS) transport protein A like domain"/>
    <property type="match status" value="1"/>
</dbReference>
<evidence type="ECO:0000313" key="3">
    <source>
        <dbReference type="Proteomes" id="UP000000490"/>
    </source>
</evidence>
<name>A0ABM5MAV2_FRAST</name>
<keyword evidence="1" id="KW-0812">Transmembrane</keyword>
<dbReference type="EMBL" id="CP002872">
    <property type="protein sequence ID" value="AEI36340.1"/>
    <property type="molecule type" value="Genomic_DNA"/>
</dbReference>
<dbReference type="Proteomes" id="UP000000490">
    <property type="component" value="Chromosome"/>
</dbReference>
<evidence type="ECO:0000313" key="2">
    <source>
        <dbReference type="EMBL" id="AEI36340.1"/>
    </source>
</evidence>
<keyword evidence="1" id="KW-0472">Membrane</keyword>
<dbReference type="NCBIfam" id="TIGR04409">
    <property type="entry name" value="LptC_YrbK"/>
    <property type="match status" value="1"/>
</dbReference>
<protein>
    <recommendedName>
        <fullName evidence="4">LPS export ABC transporter periplasmic protein LptC</fullName>
    </recommendedName>
</protein>
<keyword evidence="3" id="KW-1185">Reference proteome</keyword>
<proteinExistence type="predicted"/>
<dbReference type="Pfam" id="PF06835">
    <property type="entry name" value="LptC"/>
    <property type="match status" value="1"/>
</dbReference>
<gene>
    <name evidence="2" type="ordered locus">F7308_1415</name>
</gene>
<sequence length="210" mass="24081">MKFFTKYSLFANVLSIVIIILAMLYISYNALDGAKPLKSSQQKNRVELKAYDFTYNKYDVKGNLVTNYFSKELRRYINQDLFMINLTEKSYDDKTGKLQWQVKSKYGYIQQFTGQNLTHLYDGVDAIIYTSNDSSGNQTNEGKNSSLDRIFIKTSEMFYNSGSKDFYNARFTKMYDPETGNNTTGIGVSGNSDSKVIRLGQNVRSYYASS</sequence>
<dbReference type="InterPro" id="IPR026265">
    <property type="entry name" value="LptC"/>
</dbReference>
<dbReference type="RefSeq" id="WP_013923173.1">
    <property type="nucleotide sequence ID" value="NC_015696.1"/>
</dbReference>
<accession>A0ABM5MAV2</accession>
<organism evidence="2 3">
    <name type="scientific">Francisella salina</name>
    <dbReference type="NCBI Taxonomy" id="573569"/>
    <lineage>
        <taxon>Bacteria</taxon>
        <taxon>Pseudomonadati</taxon>
        <taxon>Pseudomonadota</taxon>
        <taxon>Gammaproteobacteria</taxon>
        <taxon>Thiotrichales</taxon>
        <taxon>Francisellaceae</taxon>
        <taxon>Francisella</taxon>
    </lineage>
</organism>
<feature type="transmembrane region" description="Helical" evidence="1">
    <location>
        <begin position="7"/>
        <end position="28"/>
    </location>
</feature>